<keyword evidence="6" id="KW-1185">Reference proteome</keyword>
<dbReference type="PROSITE" id="PS50222">
    <property type="entry name" value="EF_HAND_2"/>
    <property type="match status" value="1"/>
</dbReference>
<dbReference type="CDD" id="cd00144">
    <property type="entry name" value="MPP_PPP_family"/>
    <property type="match status" value="1"/>
</dbReference>
<dbReference type="PRINTS" id="PR00114">
    <property type="entry name" value="STPHPHTASE"/>
</dbReference>
<dbReference type="GO" id="GO:0005634">
    <property type="term" value="C:nucleus"/>
    <property type="evidence" value="ECO:0007669"/>
    <property type="project" value="TreeGrafter"/>
</dbReference>
<dbReference type="GO" id="GO:0005737">
    <property type="term" value="C:cytoplasm"/>
    <property type="evidence" value="ECO:0007669"/>
    <property type="project" value="TreeGrafter"/>
</dbReference>
<dbReference type="InterPro" id="IPR004843">
    <property type="entry name" value="Calcineurin-like_PHP"/>
</dbReference>
<dbReference type="Proteomes" id="UP001152798">
    <property type="component" value="Chromosome 6"/>
</dbReference>
<dbReference type="SUPFAM" id="SSF56300">
    <property type="entry name" value="Metallo-dependent phosphatases"/>
    <property type="match status" value="1"/>
</dbReference>
<dbReference type="Gene3D" id="3.60.21.10">
    <property type="match status" value="1"/>
</dbReference>
<evidence type="ECO:0000313" key="6">
    <source>
        <dbReference type="Proteomes" id="UP001152798"/>
    </source>
</evidence>
<dbReference type="GO" id="GO:0004722">
    <property type="term" value="F:protein serine/threonine phosphatase activity"/>
    <property type="evidence" value="ECO:0007669"/>
    <property type="project" value="UniProtKB-EC"/>
</dbReference>
<evidence type="ECO:0000313" key="5">
    <source>
        <dbReference type="EMBL" id="CAH1405929.1"/>
    </source>
</evidence>
<dbReference type="GO" id="GO:0005509">
    <property type="term" value="F:calcium ion binding"/>
    <property type="evidence" value="ECO:0007669"/>
    <property type="project" value="InterPro"/>
</dbReference>
<comment type="similarity">
    <text evidence="1 3">Belongs to the PPP phosphatase family.</text>
</comment>
<dbReference type="InterPro" id="IPR018247">
    <property type="entry name" value="EF_Hand_1_Ca_BS"/>
</dbReference>
<comment type="catalytic activity">
    <reaction evidence="3">
        <text>O-phospho-L-threonyl-[protein] + H2O = L-threonyl-[protein] + phosphate</text>
        <dbReference type="Rhea" id="RHEA:47004"/>
        <dbReference type="Rhea" id="RHEA-COMP:11060"/>
        <dbReference type="Rhea" id="RHEA-COMP:11605"/>
        <dbReference type="ChEBI" id="CHEBI:15377"/>
        <dbReference type="ChEBI" id="CHEBI:30013"/>
        <dbReference type="ChEBI" id="CHEBI:43474"/>
        <dbReference type="ChEBI" id="CHEBI:61977"/>
        <dbReference type="EC" id="3.1.3.16"/>
    </reaction>
</comment>
<dbReference type="EC" id="3.1.3.16" evidence="3"/>
<dbReference type="Pfam" id="PF00149">
    <property type="entry name" value="Metallophos"/>
    <property type="match status" value="1"/>
</dbReference>
<dbReference type="InterPro" id="IPR006186">
    <property type="entry name" value="Ser/Thr-sp_prot-phosphatase"/>
</dbReference>
<feature type="domain" description="EF-hand" evidence="4">
    <location>
        <begin position="278"/>
        <end position="313"/>
    </location>
</feature>
<keyword evidence="2" id="KW-0106">Calcium</keyword>
<organism evidence="5 6">
    <name type="scientific">Nezara viridula</name>
    <name type="common">Southern green stink bug</name>
    <name type="synonym">Cimex viridulus</name>
    <dbReference type="NCBI Taxonomy" id="85310"/>
    <lineage>
        <taxon>Eukaryota</taxon>
        <taxon>Metazoa</taxon>
        <taxon>Ecdysozoa</taxon>
        <taxon>Arthropoda</taxon>
        <taxon>Hexapoda</taxon>
        <taxon>Insecta</taxon>
        <taxon>Pterygota</taxon>
        <taxon>Neoptera</taxon>
        <taxon>Paraneoptera</taxon>
        <taxon>Hemiptera</taxon>
        <taxon>Heteroptera</taxon>
        <taxon>Panheteroptera</taxon>
        <taxon>Pentatomomorpha</taxon>
        <taxon>Pentatomoidea</taxon>
        <taxon>Pentatomidae</taxon>
        <taxon>Pentatominae</taxon>
        <taxon>Nezara</taxon>
    </lineage>
</organism>
<dbReference type="AlphaFoldDB" id="A0A9P0HPM1"/>
<name>A0A9P0HPM1_NEZVI</name>
<evidence type="ECO:0000259" key="4">
    <source>
        <dbReference type="PROSITE" id="PS50222"/>
    </source>
</evidence>
<dbReference type="PANTHER" id="PTHR11668">
    <property type="entry name" value="SERINE/THREONINE PROTEIN PHOSPHATASE"/>
    <property type="match status" value="1"/>
</dbReference>
<evidence type="ECO:0000256" key="1">
    <source>
        <dbReference type="ARBA" id="ARBA00008294"/>
    </source>
</evidence>
<dbReference type="SUPFAM" id="SSF47473">
    <property type="entry name" value="EF-hand"/>
    <property type="match status" value="1"/>
</dbReference>
<dbReference type="InterPro" id="IPR029052">
    <property type="entry name" value="Metallo-depent_PP-like"/>
</dbReference>
<dbReference type="InterPro" id="IPR011992">
    <property type="entry name" value="EF-hand-dom_pair"/>
</dbReference>
<accession>A0A9P0HPM1</accession>
<sequence length="814" mass="93846">MSNTRKRNNFSKAFKNVSELTDVISVVIYCVDDKTYLIAHDYNLDYHIPYVPVSTYSWKLQVQNFVKEYLGVTVEINAHLWRIIRFWKSDEEPYLLNTIFEIPICKDTKNKAKIYKLNQVSKTSWMTQEDFEQLYYSEEHMMCPDVVIHITIGHEPAANLALLKGCAIVQNYNLVEVTKEQVIENSRNHVYDNLLSGLTLTVSDITVLHNEYLKFTYPNIIMGTQGLYRFGSVVGWNDYLRITAFRGADMDGKRGITFREFLYLIYAVDPFAEFKGNALEARNRFVFKCFDLSKDDKLSPQEFTALIQSVQASRRSSDGPNISIDVEIEVTLRAMDLRPGTDVPMNTFLHIAGTSRFSYFLNVLRASNTIREYICSIRDRKALHSPPKIKSCSDNAIPRSNRQDFILSSYISRIDHGVVAETIDIDKVDGIVLRDIKRPLEKSSSADIYSVNALPQNEILRYLKYFANSENNQNEDELVKHNVVRTSERPKEKFSWGWVDIEYFIQLLIRVCENVTHIFNEEKRMLLLKSPVYIIGDIHGNFQDLCCFERNIWPLGISLLPCNLLFLGDLVDRGENGIETVAYLFAQKIRFPQSLFLIRGNHEIRSTQKQNVHYITFYKECVRRCGLELGIKLWNAVNDVFDCMPLAATVDNKVFCCHGGIPPPWVCPTIHAIQSVPTPLPNPEINGIAWELMWNDPARECQITEKVKLEMAANEGFGNNIRRSTGHIFNEKALDKFLQVNQLSFLVRAHESQKAGFQIHHNWKMLTVFSSSFYSSQYNKAACALIQSNGKIKVVQLTTDEYHPEKIRDSRKHD</sequence>
<dbReference type="EMBL" id="OV725082">
    <property type="protein sequence ID" value="CAH1405929.1"/>
    <property type="molecule type" value="Genomic_DNA"/>
</dbReference>
<proteinExistence type="inferred from homology"/>
<dbReference type="Gene3D" id="1.10.238.10">
    <property type="entry name" value="EF-hand"/>
    <property type="match status" value="1"/>
</dbReference>
<protein>
    <recommendedName>
        <fullName evidence="3">Serine/threonine-protein phosphatase</fullName>
        <ecNumber evidence="3">3.1.3.16</ecNumber>
    </recommendedName>
</protein>
<gene>
    <name evidence="5" type="ORF">NEZAVI_LOCUS13986</name>
</gene>
<dbReference type="PROSITE" id="PS00125">
    <property type="entry name" value="SER_THR_PHOSPHATASE"/>
    <property type="match status" value="1"/>
</dbReference>
<reference evidence="5" key="1">
    <citation type="submission" date="2022-01" db="EMBL/GenBank/DDBJ databases">
        <authorList>
            <person name="King R."/>
        </authorList>
    </citation>
    <scope>NUCLEOTIDE SEQUENCE</scope>
</reference>
<evidence type="ECO:0000256" key="2">
    <source>
        <dbReference type="ARBA" id="ARBA00022837"/>
    </source>
</evidence>
<dbReference type="SMART" id="SM00156">
    <property type="entry name" value="PP2Ac"/>
    <property type="match status" value="1"/>
</dbReference>
<dbReference type="InterPro" id="IPR050341">
    <property type="entry name" value="PP1_catalytic_subunit"/>
</dbReference>
<dbReference type="PROSITE" id="PS00018">
    <property type="entry name" value="EF_HAND_1"/>
    <property type="match status" value="1"/>
</dbReference>
<dbReference type="OrthoDB" id="256429at2759"/>
<keyword evidence="3" id="KW-0378">Hydrolase</keyword>
<evidence type="ECO:0000256" key="3">
    <source>
        <dbReference type="RuleBase" id="RU004273"/>
    </source>
</evidence>
<dbReference type="PANTHER" id="PTHR11668:SF496">
    <property type="entry name" value="SERINE_THREONINE-PROTEIN PHOSPHATASE"/>
    <property type="match status" value="1"/>
</dbReference>
<dbReference type="InterPro" id="IPR002048">
    <property type="entry name" value="EF_hand_dom"/>
</dbReference>